<dbReference type="SUPFAM" id="SSF56059">
    <property type="entry name" value="Glutathione synthetase ATP-binding domain-like"/>
    <property type="match status" value="1"/>
</dbReference>
<accession>A0A0W0X3N4</accession>
<dbReference type="GO" id="GO:0018169">
    <property type="term" value="F:ribosomal S6-glutamic acid ligase activity"/>
    <property type="evidence" value="ECO:0007669"/>
    <property type="project" value="TreeGrafter"/>
</dbReference>
<evidence type="ECO:0000313" key="4">
    <source>
        <dbReference type="EMBL" id="KTD39151.1"/>
    </source>
</evidence>
<protein>
    <submittedName>
        <fullName evidence="4">Ribosomal protein S6 modification protein</fullName>
    </submittedName>
</protein>
<dbReference type="PATRIC" id="fig|45070.6.peg.228"/>
<gene>
    <name evidence="4" type="ORF">Lnau_0220</name>
</gene>
<sequence length="497" mass="57302">METIIVTDEPSSWRFLSPLASIIHASDYLSNANYHQSKSVRVINLCRSYEHQTIGYYVSLLAHARDHKAIPSVDSIQDVLSSTLSKFISQDVDDEIQHSLHDIKTEEFVFSLYFGQNMAKCHASLAKKLHGLFPLPLLRFTFEKKKLWRIKGLQILSPDDIPPNHQEFMQQAAESYLSKKRFHQWRKKQRFHDLAILIDPTEPNAPSNRKALDIFANVGESLGLNVDFIERNDSRSIAEYDALFIRATTAVNHYTYRMARRAAQENLVVIDDPQSIVKCSNKVYLAELMRSHQILTPDTTFISKYDKDIPNIEFPCVLKRPDSAFSHGVIKLDDSKALQKSLTQFFKISDLVLIQPFIPTEYDWRIGILDNKPIFACRYYMAKNHWQIYNWDAMDEKDAMSPKKDTMSEKIEGPHETIPVHEVPEAIIKTALKCTRLIGDGLYGVDIKSQGDKHYVIEVNDNPNIDFGVEDKLVGEALYEHIMNVFLQRIRRKHGYV</sequence>
<keyword evidence="5" id="KW-1185">Reference proteome</keyword>
<keyword evidence="1" id="KW-0464">Manganese</keyword>
<dbReference type="PANTHER" id="PTHR21621">
    <property type="entry name" value="RIBOSOMAL PROTEIN S6 MODIFICATION PROTEIN"/>
    <property type="match status" value="1"/>
</dbReference>
<dbReference type="GO" id="GO:0005737">
    <property type="term" value="C:cytoplasm"/>
    <property type="evidence" value="ECO:0007669"/>
    <property type="project" value="TreeGrafter"/>
</dbReference>
<dbReference type="GO" id="GO:0009432">
    <property type="term" value="P:SOS response"/>
    <property type="evidence" value="ECO:0007669"/>
    <property type="project" value="TreeGrafter"/>
</dbReference>
<keyword evidence="2" id="KW-0067">ATP-binding</keyword>
<dbReference type="OrthoDB" id="9800957at2"/>
<name>A0A0W0X3N4_9GAMM</name>
<dbReference type="Gene3D" id="3.30.470.20">
    <property type="entry name" value="ATP-grasp fold, B domain"/>
    <property type="match status" value="1"/>
</dbReference>
<dbReference type="GO" id="GO:0046872">
    <property type="term" value="F:metal ion binding"/>
    <property type="evidence" value="ECO:0007669"/>
    <property type="project" value="InterPro"/>
</dbReference>
<dbReference type="PANTHER" id="PTHR21621:SF0">
    <property type="entry name" value="BETA-CITRYLGLUTAMATE SYNTHASE B-RELATED"/>
    <property type="match status" value="1"/>
</dbReference>
<evidence type="ECO:0000313" key="5">
    <source>
        <dbReference type="Proteomes" id="UP000054725"/>
    </source>
</evidence>
<dbReference type="STRING" id="45070.Lnau_0220"/>
<organism evidence="4 5">
    <name type="scientific">Legionella nautarum</name>
    <dbReference type="NCBI Taxonomy" id="45070"/>
    <lineage>
        <taxon>Bacteria</taxon>
        <taxon>Pseudomonadati</taxon>
        <taxon>Pseudomonadota</taxon>
        <taxon>Gammaproteobacteria</taxon>
        <taxon>Legionellales</taxon>
        <taxon>Legionellaceae</taxon>
        <taxon>Legionella</taxon>
    </lineage>
</organism>
<keyword evidence="2" id="KW-0547">Nucleotide-binding</keyword>
<dbReference type="AlphaFoldDB" id="A0A0W0X3N4"/>
<dbReference type="EMBL" id="LNYO01000002">
    <property type="protein sequence ID" value="KTD39151.1"/>
    <property type="molecule type" value="Genomic_DNA"/>
</dbReference>
<reference evidence="4 5" key="1">
    <citation type="submission" date="2015-11" db="EMBL/GenBank/DDBJ databases">
        <title>Genomic analysis of 38 Legionella species identifies large and diverse effector repertoires.</title>
        <authorList>
            <person name="Burstein D."/>
            <person name="Amaro F."/>
            <person name="Zusman T."/>
            <person name="Lifshitz Z."/>
            <person name="Cohen O."/>
            <person name="Gilbert J.A."/>
            <person name="Pupko T."/>
            <person name="Shuman H.A."/>
            <person name="Segal G."/>
        </authorList>
    </citation>
    <scope>NUCLEOTIDE SEQUENCE [LARGE SCALE GENOMIC DNA]</scope>
    <source>
        <strain evidence="4 5">ATCC 49506</strain>
    </source>
</reference>
<evidence type="ECO:0000259" key="3">
    <source>
        <dbReference type="PROSITE" id="PS50975"/>
    </source>
</evidence>
<dbReference type="PROSITE" id="PS50975">
    <property type="entry name" value="ATP_GRASP"/>
    <property type="match status" value="1"/>
</dbReference>
<dbReference type="Proteomes" id="UP000054725">
    <property type="component" value="Unassembled WGS sequence"/>
</dbReference>
<dbReference type="InterPro" id="IPR011761">
    <property type="entry name" value="ATP-grasp"/>
</dbReference>
<dbReference type="InterPro" id="IPR025839">
    <property type="entry name" value="RLAN_dom"/>
</dbReference>
<dbReference type="GO" id="GO:0005524">
    <property type="term" value="F:ATP binding"/>
    <property type="evidence" value="ECO:0007669"/>
    <property type="project" value="UniProtKB-UniRule"/>
</dbReference>
<comment type="caution">
    <text evidence="4">The sequence shown here is derived from an EMBL/GenBank/DDBJ whole genome shotgun (WGS) entry which is preliminary data.</text>
</comment>
<dbReference type="Pfam" id="PF14401">
    <property type="entry name" value="RLAN"/>
    <property type="match status" value="1"/>
</dbReference>
<dbReference type="Pfam" id="PF02655">
    <property type="entry name" value="ATP-grasp_3"/>
    <property type="match status" value="1"/>
</dbReference>
<proteinExistence type="predicted"/>
<dbReference type="RefSeq" id="WP_058503309.1">
    <property type="nucleotide sequence ID" value="NZ_CAAAIF010000013.1"/>
</dbReference>
<evidence type="ECO:0000256" key="2">
    <source>
        <dbReference type="PROSITE-ProRule" id="PRU00409"/>
    </source>
</evidence>
<feature type="domain" description="ATP-grasp" evidence="3">
    <location>
        <begin position="286"/>
        <end position="487"/>
    </location>
</feature>
<dbReference type="InterPro" id="IPR003806">
    <property type="entry name" value="ATP-grasp_PylC-type"/>
</dbReference>
<evidence type="ECO:0000256" key="1">
    <source>
        <dbReference type="ARBA" id="ARBA00023211"/>
    </source>
</evidence>